<dbReference type="PANTHER" id="PTHR30386:SF27">
    <property type="entry name" value="MEMBRANE FUSION PROTEIN (MFP) FAMILY PROTEIN"/>
    <property type="match status" value="1"/>
</dbReference>
<keyword evidence="3 9" id="KW-0813">Transport</keyword>
<evidence type="ECO:0000256" key="5">
    <source>
        <dbReference type="ARBA" id="ARBA00022519"/>
    </source>
</evidence>
<dbReference type="RefSeq" id="WP_068834533.1">
    <property type="nucleotide sequence ID" value="NZ_JBHSMX010000016.1"/>
</dbReference>
<evidence type="ECO:0000256" key="6">
    <source>
        <dbReference type="ARBA" id="ARBA00022692"/>
    </source>
</evidence>
<evidence type="ECO:0000256" key="7">
    <source>
        <dbReference type="ARBA" id="ARBA00022989"/>
    </source>
</evidence>
<keyword evidence="13" id="KW-1185">Reference proteome</keyword>
<evidence type="ECO:0000313" key="12">
    <source>
        <dbReference type="EMBL" id="MFC5521440.1"/>
    </source>
</evidence>
<keyword evidence="10" id="KW-0175">Coiled coil</keyword>
<dbReference type="NCBIfam" id="TIGR01843">
    <property type="entry name" value="type_I_hlyD"/>
    <property type="match status" value="1"/>
</dbReference>
<dbReference type="Pfam" id="PF26002">
    <property type="entry name" value="Beta-barrel_AprE"/>
    <property type="match status" value="1"/>
</dbReference>
<evidence type="ECO:0000256" key="1">
    <source>
        <dbReference type="ARBA" id="ARBA00004377"/>
    </source>
</evidence>
<dbReference type="EMBL" id="JBHSMX010000016">
    <property type="protein sequence ID" value="MFC5521440.1"/>
    <property type="molecule type" value="Genomic_DNA"/>
</dbReference>
<comment type="similarity">
    <text evidence="2 9">Belongs to the membrane fusion protein (MFP) (TC 8.A.1) family.</text>
</comment>
<dbReference type="InterPro" id="IPR050739">
    <property type="entry name" value="MFP"/>
</dbReference>
<feature type="domain" description="AprE-like beta-barrel" evidence="11">
    <location>
        <begin position="325"/>
        <end position="422"/>
    </location>
</feature>
<evidence type="ECO:0000256" key="8">
    <source>
        <dbReference type="ARBA" id="ARBA00023136"/>
    </source>
</evidence>
<evidence type="ECO:0000256" key="3">
    <source>
        <dbReference type="ARBA" id="ARBA00022448"/>
    </source>
</evidence>
<evidence type="ECO:0000256" key="4">
    <source>
        <dbReference type="ARBA" id="ARBA00022475"/>
    </source>
</evidence>
<keyword evidence="6" id="KW-0812">Transmembrane</keyword>
<evidence type="ECO:0000256" key="9">
    <source>
        <dbReference type="RuleBase" id="RU365093"/>
    </source>
</evidence>
<proteinExistence type="inferred from homology"/>
<accession>A0ABW0QB06</accession>
<protein>
    <recommendedName>
        <fullName evidence="9">Membrane fusion protein (MFP) family protein</fullName>
    </recommendedName>
</protein>
<dbReference type="PRINTS" id="PR01490">
    <property type="entry name" value="RTXTOXIND"/>
</dbReference>
<keyword evidence="5 9" id="KW-0997">Cell inner membrane</keyword>
<sequence>MRVFATETADFTPDLLTIQEQPPSRLPRTVGHVTVGLFGVLLAWATFGKLDIIAGAEGRLVPRNYSRVLQPAEAGIVREVLVRDGDEVRAGQVLMRMDATTASADMGTLKADAALKALSLRRIDAELRGQPLLVDARDPTEVATQVLAQYRARRQSYLDALAQEQATLDRAQHDLIAARQQLAKLQATVPLYQQSAGSYEKLVKEGFVSELGANDKIRERIEKEQELKTQEANMSAMTSAVEQSRKKLAQIKSGYESQLLNERVELQSQQQRTDGELQKQVYKSGLLALKATEDGTVKDMATYSPGAVVQPGAALLKLVPRNEPLYAEVAIHNEDVGFVAPGQSVKIKLQAYPFQKYGMLEGKVELISADSSANDPQKATALGQSPQSYKALVKLASQELQASNGEVLKLSPGMVVQVEIHQGQRTVLEYLLSPVQKVAQEAGRER</sequence>
<dbReference type="InterPro" id="IPR058982">
    <property type="entry name" value="Beta-barrel_AprE"/>
</dbReference>
<keyword evidence="7" id="KW-1133">Transmembrane helix</keyword>
<reference evidence="13" key="1">
    <citation type="journal article" date="2019" name="Int. J. Syst. Evol. Microbiol.">
        <title>The Global Catalogue of Microorganisms (GCM) 10K type strain sequencing project: providing services to taxonomists for standard genome sequencing and annotation.</title>
        <authorList>
            <consortium name="The Broad Institute Genomics Platform"/>
            <consortium name="The Broad Institute Genome Sequencing Center for Infectious Disease"/>
            <person name="Wu L."/>
            <person name="Ma J."/>
        </authorList>
    </citation>
    <scope>NUCLEOTIDE SEQUENCE [LARGE SCALE GENOMIC DNA]</scope>
    <source>
        <strain evidence="13">CGMCC 4.7277</strain>
    </source>
</reference>
<evidence type="ECO:0000256" key="2">
    <source>
        <dbReference type="ARBA" id="ARBA00009477"/>
    </source>
</evidence>
<gene>
    <name evidence="12" type="ORF">ACFPP7_10985</name>
</gene>
<evidence type="ECO:0000256" key="10">
    <source>
        <dbReference type="SAM" id="Coils"/>
    </source>
</evidence>
<dbReference type="Gene3D" id="2.40.50.100">
    <property type="match status" value="1"/>
</dbReference>
<keyword evidence="4 9" id="KW-1003">Cell membrane</keyword>
<dbReference type="InterPro" id="IPR010129">
    <property type="entry name" value="T1SS_HlyD"/>
</dbReference>
<dbReference type="SUPFAM" id="SSF111369">
    <property type="entry name" value="HlyD-like secretion proteins"/>
    <property type="match status" value="1"/>
</dbReference>
<organism evidence="12 13">
    <name type="scientific">Polaromonas jejuensis</name>
    <dbReference type="NCBI Taxonomy" id="457502"/>
    <lineage>
        <taxon>Bacteria</taxon>
        <taxon>Pseudomonadati</taxon>
        <taxon>Pseudomonadota</taxon>
        <taxon>Betaproteobacteria</taxon>
        <taxon>Burkholderiales</taxon>
        <taxon>Comamonadaceae</taxon>
        <taxon>Polaromonas</taxon>
    </lineage>
</organism>
<dbReference type="Proteomes" id="UP001596084">
    <property type="component" value="Unassembled WGS sequence"/>
</dbReference>
<comment type="caution">
    <text evidence="12">The sequence shown here is derived from an EMBL/GenBank/DDBJ whole genome shotgun (WGS) entry which is preliminary data.</text>
</comment>
<keyword evidence="8" id="KW-0472">Membrane</keyword>
<dbReference type="Gene3D" id="2.40.30.170">
    <property type="match status" value="1"/>
</dbReference>
<comment type="subcellular location">
    <subcellularLocation>
        <location evidence="1 9">Cell inner membrane</location>
        <topology evidence="1 9">Single-pass membrane protein</topology>
    </subcellularLocation>
</comment>
<feature type="coiled-coil region" evidence="10">
    <location>
        <begin position="161"/>
        <end position="188"/>
    </location>
</feature>
<dbReference type="Gene3D" id="1.10.287.470">
    <property type="entry name" value="Helix hairpin bin"/>
    <property type="match status" value="1"/>
</dbReference>
<dbReference type="PANTHER" id="PTHR30386">
    <property type="entry name" value="MEMBRANE FUSION SUBUNIT OF EMRAB-TOLC MULTIDRUG EFFLUX PUMP"/>
    <property type="match status" value="1"/>
</dbReference>
<name>A0ABW0QB06_9BURK</name>
<evidence type="ECO:0000259" key="11">
    <source>
        <dbReference type="Pfam" id="PF26002"/>
    </source>
</evidence>
<evidence type="ECO:0000313" key="13">
    <source>
        <dbReference type="Proteomes" id="UP001596084"/>
    </source>
</evidence>